<dbReference type="RefSeq" id="WP_037533148.1">
    <property type="nucleotide sequence ID" value="NZ_CP158797.1"/>
</dbReference>
<evidence type="ECO:0000313" key="3">
    <source>
        <dbReference type="Proteomes" id="UP000308196"/>
    </source>
</evidence>
<gene>
    <name evidence="2" type="ORF">NCTC11429_02975</name>
</gene>
<accession>A0A4U9VBB3</accession>
<feature type="domain" description="FAS1" evidence="1">
    <location>
        <begin position="39"/>
        <end position="198"/>
    </location>
</feature>
<reference evidence="2 3" key="1">
    <citation type="submission" date="2019-05" db="EMBL/GenBank/DDBJ databases">
        <authorList>
            <consortium name="Pathogen Informatics"/>
        </authorList>
    </citation>
    <scope>NUCLEOTIDE SEQUENCE [LARGE SCALE GENOMIC DNA]</scope>
    <source>
        <strain evidence="2 3">NCTC11429</strain>
    </source>
</reference>
<dbReference type="InterPro" id="IPR050904">
    <property type="entry name" value="Adhesion/Biosynth-related"/>
</dbReference>
<dbReference type="PANTHER" id="PTHR10900:SF77">
    <property type="entry name" value="FI19380P1"/>
    <property type="match status" value="1"/>
</dbReference>
<dbReference type="PROSITE" id="PS51257">
    <property type="entry name" value="PROKAR_LIPOPROTEIN"/>
    <property type="match status" value="1"/>
</dbReference>
<name>A0A4U9VBB3_9SPHI</name>
<protein>
    <submittedName>
        <fullName evidence="2">Fasciclin domain</fullName>
    </submittedName>
</protein>
<evidence type="ECO:0000313" key="2">
    <source>
        <dbReference type="EMBL" id="VTR44060.1"/>
    </source>
</evidence>
<feature type="domain" description="FAS1" evidence="1">
    <location>
        <begin position="202"/>
        <end position="414"/>
    </location>
</feature>
<dbReference type="AlphaFoldDB" id="A0A4U9VBB3"/>
<dbReference type="InterPro" id="IPR036378">
    <property type="entry name" value="FAS1_dom_sf"/>
</dbReference>
<sequence>MKNKLNLLIIGVLYSISALLAACHKTEFMPEPVGEQIPAPTYPGLLEGLPAEASLFKTMWQKAEMDAILASEQPRVKLTFLVPSNGALESAGYTGAKIQQLTKDSLQQVLRYHVLNGAVSSQQLALAGGDLTFFTLLKHPRFLDGEPRESSLVRTVPYTYRQQLNMDQSDLIADGKKIKIVKELPVAQGHAFVIEKVLNAPQQQMYDFLVKDGRFTLYLKAMALNNIEYANDFMMNMYPSFAVPIRFMLDWNYYFEGTFHHSAERPRHIIHCTLFAPTDEAFHRVGIYTEADLRELNGRIETPIYYEQNQTTPVDSLLKYQYIGNASMDIGYNEDYSMFALDVQISRFSNNPTIFSPMMDDRKLADFKDIGHRFYRSGNRIQVGHEHSKVPPVDITEVNINTVQGPVHVVDRIIVPEDFSMWHKKK</sequence>
<dbReference type="EMBL" id="LR590484">
    <property type="protein sequence ID" value="VTR44060.1"/>
    <property type="molecule type" value="Genomic_DNA"/>
</dbReference>
<dbReference type="GeneID" id="78463668"/>
<dbReference type="SUPFAM" id="SSF82153">
    <property type="entry name" value="FAS1 domain"/>
    <property type="match status" value="2"/>
</dbReference>
<dbReference type="Pfam" id="PF02469">
    <property type="entry name" value="Fasciclin"/>
    <property type="match status" value="1"/>
</dbReference>
<dbReference type="InterPro" id="IPR000782">
    <property type="entry name" value="FAS1_domain"/>
</dbReference>
<proteinExistence type="predicted"/>
<dbReference type="STRING" id="1123265.GCA_000686625_02655"/>
<dbReference type="Proteomes" id="UP000308196">
    <property type="component" value="Chromosome"/>
</dbReference>
<dbReference type="SMART" id="SM00554">
    <property type="entry name" value="FAS1"/>
    <property type="match status" value="1"/>
</dbReference>
<evidence type="ECO:0000259" key="1">
    <source>
        <dbReference type="PROSITE" id="PS50213"/>
    </source>
</evidence>
<dbReference type="Gene3D" id="2.30.180.10">
    <property type="entry name" value="FAS1 domain"/>
    <property type="match status" value="2"/>
</dbReference>
<dbReference type="KEGG" id="stha:NCTC11429_02975"/>
<dbReference type="PROSITE" id="PS50213">
    <property type="entry name" value="FAS1"/>
    <property type="match status" value="2"/>
</dbReference>
<organism evidence="2 3">
    <name type="scientific">Sphingobacterium thalpophilum</name>
    <dbReference type="NCBI Taxonomy" id="259"/>
    <lineage>
        <taxon>Bacteria</taxon>
        <taxon>Pseudomonadati</taxon>
        <taxon>Bacteroidota</taxon>
        <taxon>Sphingobacteriia</taxon>
        <taxon>Sphingobacteriales</taxon>
        <taxon>Sphingobacteriaceae</taxon>
        <taxon>Sphingobacterium</taxon>
    </lineage>
</organism>
<dbReference type="PANTHER" id="PTHR10900">
    <property type="entry name" value="PERIOSTIN-RELATED"/>
    <property type="match status" value="1"/>
</dbReference>